<feature type="transmembrane region" description="Helical" evidence="1">
    <location>
        <begin position="178"/>
        <end position="197"/>
    </location>
</feature>
<feature type="transmembrane region" description="Helical" evidence="1">
    <location>
        <begin position="20"/>
        <end position="44"/>
    </location>
</feature>
<gene>
    <name evidence="2" type="ORF">SAMN05421806_106116</name>
</gene>
<keyword evidence="1" id="KW-1133">Transmembrane helix</keyword>
<feature type="transmembrane region" description="Helical" evidence="1">
    <location>
        <begin position="50"/>
        <end position="68"/>
    </location>
</feature>
<dbReference type="RefSeq" id="WP_093611150.1">
    <property type="nucleotide sequence ID" value="NZ_FNFF01000006.1"/>
</dbReference>
<evidence type="ECO:0000313" key="2">
    <source>
        <dbReference type="EMBL" id="SDK29972.1"/>
    </source>
</evidence>
<sequence length="205" mass="20783">MCRALARRLRRPALPPPLWLRLEGIAVAVLGAGAIVVCGAAGTLAGFPSAQSAAAGAVAALALTLYLLVTRAGRILGAAVAALGIALALLVPQLTTDVTLAGRGERVQVVVTAVAVSQEDDEKYLCSVRYGDGTPVKRRLSRGCSAAVTPGSSIGMLYDPKGRLAPHGISPAGATWRLVAQGAALTAGLAVLAYLAVVRSIRRGA</sequence>
<protein>
    <recommendedName>
        <fullName evidence="4">DUF3592 domain-containing protein</fullName>
    </recommendedName>
</protein>
<keyword evidence="1" id="KW-0472">Membrane</keyword>
<keyword evidence="3" id="KW-1185">Reference proteome</keyword>
<accession>A0A1G9ARH7</accession>
<dbReference type="STRING" id="417292.SAMN05421806_106116"/>
<dbReference type="OrthoDB" id="4189331at2"/>
<dbReference type="AlphaFoldDB" id="A0A1G9ARH7"/>
<reference evidence="2 3" key="1">
    <citation type="submission" date="2016-10" db="EMBL/GenBank/DDBJ databases">
        <authorList>
            <person name="de Groot N.N."/>
        </authorList>
    </citation>
    <scope>NUCLEOTIDE SEQUENCE [LARGE SCALE GENOMIC DNA]</scope>
    <source>
        <strain evidence="2 3">CGMCC 4.5727</strain>
    </source>
</reference>
<organism evidence="2 3">
    <name type="scientific">Streptomyces indicus</name>
    <dbReference type="NCBI Taxonomy" id="417292"/>
    <lineage>
        <taxon>Bacteria</taxon>
        <taxon>Bacillati</taxon>
        <taxon>Actinomycetota</taxon>
        <taxon>Actinomycetes</taxon>
        <taxon>Kitasatosporales</taxon>
        <taxon>Streptomycetaceae</taxon>
        <taxon>Streptomyces</taxon>
    </lineage>
</organism>
<feature type="transmembrane region" description="Helical" evidence="1">
    <location>
        <begin position="75"/>
        <end position="94"/>
    </location>
</feature>
<name>A0A1G9ARH7_9ACTN</name>
<evidence type="ECO:0000256" key="1">
    <source>
        <dbReference type="SAM" id="Phobius"/>
    </source>
</evidence>
<dbReference type="EMBL" id="FNFF01000006">
    <property type="protein sequence ID" value="SDK29972.1"/>
    <property type="molecule type" value="Genomic_DNA"/>
</dbReference>
<keyword evidence="1" id="KW-0812">Transmembrane</keyword>
<dbReference type="Proteomes" id="UP000199155">
    <property type="component" value="Unassembled WGS sequence"/>
</dbReference>
<evidence type="ECO:0000313" key="3">
    <source>
        <dbReference type="Proteomes" id="UP000199155"/>
    </source>
</evidence>
<evidence type="ECO:0008006" key="4">
    <source>
        <dbReference type="Google" id="ProtNLM"/>
    </source>
</evidence>
<proteinExistence type="predicted"/>